<proteinExistence type="inferred from homology"/>
<dbReference type="InterPro" id="IPR037674">
    <property type="entry name" value="PIG-G_N"/>
</dbReference>
<feature type="transmembrane region" description="Helical" evidence="13">
    <location>
        <begin position="783"/>
        <end position="804"/>
    </location>
</feature>
<feature type="transmembrane region" description="Helical" evidence="13">
    <location>
        <begin position="896"/>
        <end position="917"/>
    </location>
</feature>
<dbReference type="GO" id="GO:0006506">
    <property type="term" value="P:GPI anchor biosynthetic process"/>
    <property type="evidence" value="ECO:0007669"/>
    <property type="project" value="UniProtKB-UniPathway"/>
</dbReference>
<dbReference type="SUPFAM" id="SSF53649">
    <property type="entry name" value="Alkaline phosphatase-like"/>
    <property type="match status" value="1"/>
</dbReference>
<dbReference type="PANTHER" id="PTHR23072:SF0">
    <property type="entry name" value="GPI ETHANOLAMINE PHOSPHATE TRANSFERASE 2"/>
    <property type="match status" value="1"/>
</dbReference>
<dbReference type="InterPro" id="IPR002591">
    <property type="entry name" value="Phosphodiest/P_Trfase"/>
</dbReference>
<dbReference type="HOGENOM" id="CLU_004770_0_0_1"/>
<organism evidence="16 17">
    <name type="scientific">Eutypa lata (strain UCR-EL1)</name>
    <name type="common">Grapevine dieback disease fungus</name>
    <name type="synonym">Eutypa armeniacae</name>
    <dbReference type="NCBI Taxonomy" id="1287681"/>
    <lineage>
        <taxon>Eukaryota</taxon>
        <taxon>Fungi</taxon>
        <taxon>Dikarya</taxon>
        <taxon>Ascomycota</taxon>
        <taxon>Pezizomycotina</taxon>
        <taxon>Sordariomycetes</taxon>
        <taxon>Xylariomycetidae</taxon>
        <taxon>Xylariales</taxon>
        <taxon>Diatrypaceae</taxon>
        <taxon>Eutypa</taxon>
    </lineage>
</organism>
<evidence type="ECO:0000256" key="7">
    <source>
        <dbReference type="ARBA" id="ARBA00022692"/>
    </source>
</evidence>
<feature type="compositionally biased region" description="Basic and acidic residues" evidence="14">
    <location>
        <begin position="835"/>
        <end position="846"/>
    </location>
</feature>
<dbReference type="CDD" id="cd16024">
    <property type="entry name" value="GPI_EPT_2"/>
    <property type="match status" value="1"/>
</dbReference>
<feature type="transmembrane region" description="Helical" evidence="13">
    <location>
        <begin position="498"/>
        <end position="519"/>
    </location>
</feature>
<dbReference type="EMBL" id="KB705677">
    <property type="protein sequence ID" value="EMR71212.1"/>
    <property type="molecule type" value="Genomic_DNA"/>
</dbReference>
<keyword evidence="9 13" id="KW-1133">Transmembrane helix</keyword>
<evidence type="ECO:0000256" key="11">
    <source>
        <dbReference type="ARBA" id="ARBA00023180"/>
    </source>
</evidence>
<evidence type="ECO:0000313" key="17">
    <source>
        <dbReference type="Proteomes" id="UP000012174"/>
    </source>
</evidence>
<evidence type="ECO:0000256" key="1">
    <source>
        <dbReference type="ARBA" id="ARBA00004477"/>
    </source>
</evidence>
<comment type="subcellular location">
    <subcellularLocation>
        <location evidence="1 13">Endoplasmic reticulum membrane</location>
        <topology evidence="1 13">Multi-pass membrane protein</topology>
    </subcellularLocation>
</comment>
<keyword evidence="7 13" id="KW-0812">Transmembrane</keyword>
<dbReference type="KEGG" id="ela:UCREL1_1746"/>
<evidence type="ECO:0000256" key="2">
    <source>
        <dbReference type="ARBA" id="ARBA00004687"/>
    </source>
</evidence>
<comment type="pathway">
    <text evidence="2 13">Glycolipid biosynthesis; glycosylphosphatidylinositol-anchor biosynthesis.</text>
</comment>
<dbReference type="InterPro" id="IPR017850">
    <property type="entry name" value="Alkaline_phosphatase_core_sf"/>
</dbReference>
<dbReference type="eggNOG" id="KOG2125">
    <property type="taxonomic scope" value="Eukaryota"/>
</dbReference>
<evidence type="ECO:0000256" key="5">
    <source>
        <dbReference type="ARBA" id="ARBA00022502"/>
    </source>
</evidence>
<feature type="transmembrane region" description="Helical" evidence="13">
    <location>
        <begin position="470"/>
        <end position="491"/>
    </location>
</feature>
<evidence type="ECO:0000256" key="6">
    <source>
        <dbReference type="ARBA" id="ARBA00022679"/>
    </source>
</evidence>
<evidence type="ECO:0000256" key="13">
    <source>
        <dbReference type="RuleBase" id="RU367106"/>
    </source>
</evidence>
<reference evidence="17" key="1">
    <citation type="journal article" date="2013" name="Genome Announc.">
        <title>Draft genome sequence of the grapevine dieback fungus Eutypa lata UCR-EL1.</title>
        <authorList>
            <person name="Blanco-Ulate B."/>
            <person name="Rolshausen P.E."/>
            <person name="Cantu D."/>
        </authorList>
    </citation>
    <scope>NUCLEOTIDE SEQUENCE [LARGE SCALE GENOMIC DNA]</scope>
    <source>
        <strain evidence="17">UCR-EL1</strain>
    </source>
</reference>
<keyword evidence="5 13" id="KW-0337">GPI-anchor biosynthesis</keyword>
<feature type="domain" description="GPI ethanolamine phosphate transferase 2 C-terminal" evidence="15">
    <location>
        <begin position="462"/>
        <end position="919"/>
    </location>
</feature>
<evidence type="ECO:0000259" key="15">
    <source>
        <dbReference type="Pfam" id="PF19316"/>
    </source>
</evidence>
<protein>
    <recommendedName>
        <fullName evidence="4 13">GPI ethanolamine phosphate transferase 2</fullName>
    </recommendedName>
</protein>
<feature type="region of interest" description="Disordered" evidence="14">
    <location>
        <begin position="826"/>
        <end position="846"/>
    </location>
</feature>
<evidence type="ECO:0000256" key="4">
    <source>
        <dbReference type="ARBA" id="ARBA00020830"/>
    </source>
</evidence>
<dbReference type="AlphaFoldDB" id="M7T3R3"/>
<keyword evidence="6 13" id="KW-0808">Transferase</keyword>
<keyword evidence="10 13" id="KW-0472">Membrane</keyword>
<dbReference type="Gene3D" id="3.40.720.10">
    <property type="entry name" value="Alkaline Phosphatase, subunit A"/>
    <property type="match status" value="1"/>
</dbReference>
<comment type="similarity">
    <text evidence="3 13">Belongs to the PIGG/PIGN/PIGO family. PIGG subfamily.</text>
</comment>
<dbReference type="Proteomes" id="UP000012174">
    <property type="component" value="Unassembled WGS sequence"/>
</dbReference>
<evidence type="ECO:0000256" key="9">
    <source>
        <dbReference type="ARBA" id="ARBA00022989"/>
    </source>
</evidence>
<dbReference type="GO" id="GO:0051267">
    <property type="term" value="F:CP2 mannose-ethanolamine phosphotransferase activity"/>
    <property type="evidence" value="ECO:0007669"/>
    <property type="project" value="TreeGrafter"/>
</dbReference>
<evidence type="ECO:0000256" key="8">
    <source>
        <dbReference type="ARBA" id="ARBA00022824"/>
    </source>
</evidence>
<dbReference type="UniPathway" id="UPA00196"/>
<keyword evidence="17" id="KW-1185">Reference proteome</keyword>
<keyword evidence="11" id="KW-0325">Glycoprotein</keyword>
<evidence type="ECO:0000313" key="16">
    <source>
        <dbReference type="EMBL" id="EMR71212.1"/>
    </source>
</evidence>
<dbReference type="InterPro" id="IPR045687">
    <property type="entry name" value="PIGG/GPI7_C"/>
</dbReference>
<name>M7T3R3_EUTLA</name>
<dbReference type="Pfam" id="PF19316">
    <property type="entry name" value="PIGO_PIGG"/>
    <property type="match status" value="1"/>
</dbReference>
<dbReference type="STRING" id="1287681.M7T3R3"/>
<dbReference type="OrthoDB" id="272139at2759"/>
<comment type="function">
    <text evidence="12 13">Ethanolamine phosphate transferase involved in glycosylphosphatidylinositol-anchor biosynthesis. Transfers ethanolamine phosphate to the GPI second mannose.</text>
</comment>
<gene>
    <name evidence="16" type="ORF">UCREL1_1746</name>
</gene>
<evidence type="ECO:0000256" key="14">
    <source>
        <dbReference type="SAM" id="MobiDB-lite"/>
    </source>
</evidence>
<evidence type="ECO:0000256" key="10">
    <source>
        <dbReference type="ARBA" id="ARBA00023136"/>
    </source>
</evidence>
<feature type="transmembrane region" description="Helical" evidence="13">
    <location>
        <begin position="583"/>
        <end position="606"/>
    </location>
</feature>
<dbReference type="InterPro" id="IPR039527">
    <property type="entry name" value="PIGG/GPI7"/>
</dbReference>
<feature type="transmembrane region" description="Helical" evidence="13">
    <location>
        <begin position="618"/>
        <end position="640"/>
    </location>
</feature>
<evidence type="ECO:0000256" key="12">
    <source>
        <dbReference type="ARBA" id="ARBA00056729"/>
    </source>
</evidence>
<feature type="transmembrane region" description="Helical" evidence="13">
    <location>
        <begin position="857"/>
        <end position="884"/>
    </location>
</feature>
<dbReference type="FunFam" id="3.40.720.10:FF:000045">
    <property type="entry name" value="GPI ethanolamine phosphate transferase 2"/>
    <property type="match status" value="1"/>
</dbReference>
<sequence length="920" mass="100429">MEQFELLHGLGHGHGRGRGRGHGSFSVSTLLLIVANLLIPAAILIFATGFFPYKPFLPGLADYQSVVSGSPPKAPFDRVIFMVVDALRSDFVYLNGSGFEFTQQLIADGVAMPYTAHATSPTITMPRIKAITTGSTPSFLDAILSFDEADTSSTLSVQDTWLAQMKAKGTGKLVMYGDDTWLKLFPGTFDRAEGTTSFFVSDFTEVDHNVTRHIPGELGNDDWNTMVLHYLGLDHIGHKTGPRGPNMLPKQREMDGIVREIYEAMNTQPHLESTLLVLAGDHGMNDAGNHGASSPGETSAALTFVSPKLKSISQPVKAPADFVEDFQYYGVVEQSDLAPTLGALLGFPNPKNNLGAFIPDFLPFWPQREDQLHLLTQNAVQIFDIVAAAFDGSANACRLQSGQCSQLPSTAGELASEWALLEETAAAILHAELPGSSDAWDEWTSDVFKWLNKAQTLMTSMASNYDMNRLMTGAIAATIALVVAIVALIMLPKVGTSSWLPFSLITFLYGIMMFASSYVEEEQHFWYWTTSAWLLFLGIKRLAIQHPNTRRASLPVTLVAVTAFRIMRSWNQTGQKFAGEPDIVTMFLAPHPTLLWCLVIVTYSLVAGQLFRDLSTSIPMLVSGSLVSGLALLTLSFKLAFTIEDAPELVVGFAKGLADLFVLEGGPDLVTRARAVFIGLGFTALWPVGILIVRPAWAWKTHATNTLHHLLTLFLLTQSRTTNIPLFLLFQGLHAVLRSLRLDALEISTTTLLLQFAGFFAMGGNNALSGVDLSSAYNGISDFSVVAVGVLILVGNWAASVWWLSVGGRLLLDDDCRRGEKTTITQNDGDGTTVVREEGREGKGEEERQWDAWKQHVGLLTVFTAASLVAVMVACTALRTHLFIWTVFSPKYLYSMAWSLGMHLGLNVAFGGALFWLGSR</sequence>
<accession>M7T3R3</accession>
<dbReference type="PANTHER" id="PTHR23072">
    <property type="entry name" value="PHOSPHATIDYLINOSITOL GLYCAN-RELATED"/>
    <property type="match status" value="1"/>
</dbReference>
<evidence type="ECO:0000256" key="3">
    <source>
        <dbReference type="ARBA" id="ARBA00005315"/>
    </source>
</evidence>
<keyword evidence="8 13" id="KW-0256">Endoplasmic reticulum</keyword>
<dbReference type="OMA" id="SWNQTGQ"/>
<dbReference type="GO" id="GO:0005789">
    <property type="term" value="C:endoplasmic reticulum membrane"/>
    <property type="evidence" value="ECO:0007669"/>
    <property type="project" value="UniProtKB-SubCell"/>
</dbReference>
<feature type="transmembrane region" description="Helical" evidence="13">
    <location>
        <begin position="742"/>
        <end position="763"/>
    </location>
</feature>
<dbReference type="Pfam" id="PF01663">
    <property type="entry name" value="Phosphodiest"/>
    <property type="match status" value="1"/>
</dbReference>
<feature type="transmembrane region" description="Helical" evidence="13">
    <location>
        <begin position="675"/>
        <end position="697"/>
    </location>
</feature>
<feature type="transmembrane region" description="Helical" evidence="13">
    <location>
        <begin position="25"/>
        <end position="51"/>
    </location>
</feature>